<evidence type="ECO:0008006" key="4">
    <source>
        <dbReference type="Google" id="ProtNLM"/>
    </source>
</evidence>
<gene>
    <name evidence="2" type="ORF">MBCUR_09790</name>
</gene>
<evidence type="ECO:0000256" key="1">
    <source>
        <dbReference type="SAM" id="Phobius"/>
    </source>
</evidence>
<evidence type="ECO:0000313" key="2">
    <source>
        <dbReference type="EMBL" id="KZX12649.1"/>
    </source>
</evidence>
<feature type="transmembrane region" description="Helical" evidence="1">
    <location>
        <begin position="310"/>
        <end position="330"/>
    </location>
</feature>
<feature type="transmembrane region" description="Helical" evidence="1">
    <location>
        <begin position="102"/>
        <end position="118"/>
    </location>
</feature>
<dbReference type="PATRIC" id="fig|49547.3.peg.1047"/>
<evidence type="ECO:0000313" key="3">
    <source>
        <dbReference type="Proteomes" id="UP000077245"/>
    </source>
</evidence>
<feature type="transmembrane region" description="Helical" evidence="1">
    <location>
        <begin position="12"/>
        <end position="30"/>
    </location>
</feature>
<feature type="transmembrane region" description="Helical" evidence="1">
    <location>
        <begin position="225"/>
        <end position="248"/>
    </location>
</feature>
<feature type="transmembrane region" description="Helical" evidence="1">
    <location>
        <begin position="153"/>
        <end position="173"/>
    </location>
</feature>
<accession>A0A166AYY8</accession>
<reference evidence="2 3" key="1">
    <citation type="submission" date="2016-04" db="EMBL/GenBank/DDBJ databases">
        <title>Genome sequence of Methanobrevibacter curvatus DSM 11111.</title>
        <authorList>
            <person name="Poehlein A."/>
            <person name="Seedorf H."/>
            <person name="Daniel R."/>
        </authorList>
    </citation>
    <scope>NUCLEOTIDE SEQUENCE [LARGE SCALE GENOMIC DNA]</scope>
    <source>
        <strain evidence="2 3">DSM 11111</strain>
    </source>
</reference>
<feature type="transmembrane region" description="Helical" evidence="1">
    <location>
        <begin position="36"/>
        <end position="60"/>
    </location>
</feature>
<dbReference type="Proteomes" id="UP000077245">
    <property type="component" value="Unassembled WGS sequence"/>
</dbReference>
<organism evidence="2 3">
    <name type="scientific">Methanobrevibacter curvatus</name>
    <dbReference type="NCBI Taxonomy" id="49547"/>
    <lineage>
        <taxon>Archaea</taxon>
        <taxon>Methanobacteriati</taxon>
        <taxon>Methanobacteriota</taxon>
        <taxon>Methanomada group</taxon>
        <taxon>Methanobacteria</taxon>
        <taxon>Methanobacteriales</taxon>
        <taxon>Methanobacteriaceae</taxon>
        <taxon>Methanobrevibacter</taxon>
    </lineage>
</organism>
<keyword evidence="1" id="KW-0472">Membrane</keyword>
<feature type="transmembrane region" description="Helical" evidence="1">
    <location>
        <begin position="268"/>
        <end position="290"/>
    </location>
</feature>
<dbReference type="RefSeq" id="WP_067090965.1">
    <property type="nucleotide sequence ID" value="NZ_LWMV01000164.1"/>
</dbReference>
<proteinExistence type="predicted"/>
<keyword evidence="1" id="KW-0812">Transmembrane</keyword>
<dbReference type="STRING" id="49547.MBCUR_09790"/>
<dbReference type="AlphaFoldDB" id="A0A166AYY8"/>
<protein>
    <recommendedName>
        <fullName evidence="4">O-antigen ligase</fullName>
    </recommendedName>
</protein>
<feature type="transmembrane region" description="Helical" evidence="1">
    <location>
        <begin position="336"/>
        <end position="356"/>
    </location>
</feature>
<keyword evidence="1" id="KW-1133">Transmembrane helix</keyword>
<keyword evidence="3" id="KW-1185">Reference proteome</keyword>
<dbReference type="OrthoDB" id="80662at2157"/>
<name>A0A166AYY8_9EURY</name>
<dbReference type="EMBL" id="LWMV01000164">
    <property type="protein sequence ID" value="KZX12649.1"/>
    <property type="molecule type" value="Genomic_DNA"/>
</dbReference>
<sequence length="359" mass="39704">MALIAQNHFQFILEVGAFLFATVFFLLNFIPITLSLVTVLALVACLLFTGLFAMDLLMLFVSFSQSELTHGFGPLALLAMVTALAALKVMKTSGVNTGGLEKLVYIFLAAITIFGALMHRSFLLLWLFGLFIGYFIISSSFREKTVLSLKRIITFLGLGALAFVLLEGISQLIHMPIFSPLTRISRIELNSIPSIKMVLKNTFLIGHSGNSSFWGTEGTAFSEGYITLPVSFVLLFGLPFPIFYGSLITTKDTIDYMLPGIMGYAFDFGYLGFVLLVAFMIFTIVVGFKLLYIYREKRESNNKKYLGREILLIGSLTAFIAQGTVGLFIFNRTINGSALLTFLIISALVLGHMVTLKRN</sequence>
<comment type="caution">
    <text evidence="2">The sequence shown here is derived from an EMBL/GenBank/DDBJ whole genome shotgun (WGS) entry which is preliminary data.</text>
</comment>
<feature type="transmembrane region" description="Helical" evidence="1">
    <location>
        <begin position="72"/>
        <end position="90"/>
    </location>
</feature>